<feature type="chain" id="PRO_5020403730" description="Lipoprotein" evidence="2">
    <location>
        <begin position="19"/>
        <end position="74"/>
    </location>
</feature>
<feature type="region of interest" description="Disordered" evidence="1">
    <location>
        <begin position="54"/>
        <end position="74"/>
    </location>
</feature>
<evidence type="ECO:0000313" key="3">
    <source>
        <dbReference type="EMBL" id="TCV84090.1"/>
    </source>
</evidence>
<protein>
    <recommendedName>
        <fullName evidence="5">Lipoprotein</fullName>
    </recommendedName>
</protein>
<dbReference type="AlphaFoldDB" id="A0A4R3XXW3"/>
<sequence length="74" mass="8160">MNIRWSFTLILASLLLSACDENKPNKPPTPQVNAPSAPVLFGDQRKVLDKAKGVEQTLENQSQEQRNAIDNAAQ</sequence>
<dbReference type="RefSeq" id="WP_124945071.1">
    <property type="nucleotide sequence ID" value="NZ_BHVT01000008.1"/>
</dbReference>
<dbReference type="Proteomes" id="UP000295367">
    <property type="component" value="Unassembled WGS sequence"/>
</dbReference>
<evidence type="ECO:0000313" key="4">
    <source>
        <dbReference type="Proteomes" id="UP000295367"/>
    </source>
</evidence>
<gene>
    <name evidence="3" type="ORF">EDC63_11325</name>
</gene>
<feature type="compositionally biased region" description="Polar residues" evidence="1">
    <location>
        <begin position="57"/>
        <end position="74"/>
    </location>
</feature>
<evidence type="ECO:0000256" key="1">
    <source>
        <dbReference type="SAM" id="MobiDB-lite"/>
    </source>
</evidence>
<evidence type="ECO:0000256" key="2">
    <source>
        <dbReference type="SAM" id="SignalP"/>
    </source>
</evidence>
<comment type="caution">
    <text evidence="3">The sequence shown here is derived from an EMBL/GenBank/DDBJ whole genome shotgun (WGS) entry which is preliminary data.</text>
</comment>
<reference evidence="3 4" key="1">
    <citation type="submission" date="2019-03" db="EMBL/GenBank/DDBJ databases">
        <title>Genomic Encyclopedia of Type Strains, Phase IV (KMG-IV): sequencing the most valuable type-strain genomes for metagenomic binning, comparative biology and taxonomic classification.</title>
        <authorList>
            <person name="Goeker M."/>
        </authorList>
    </citation>
    <scope>NUCLEOTIDE SEQUENCE [LARGE SCALE GENOMIC DNA]</scope>
    <source>
        <strain evidence="3 4">DSM 100309</strain>
    </source>
</reference>
<dbReference type="EMBL" id="SMCO01000013">
    <property type="protein sequence ID" value="TCV84090.1"/>
    <property type="molecule type" value="Genomic_DNA"/>
</dbReference>
<keyword evidence="4" id="KW-1185">Reference proteome</keyword>
<dbReference type="PROSITE" id="PS51257">
    <property type="entry name" value="PROKAR_LIPOPROTEIN"/>
    <property type="match status" value="1"/>
</dbReference>
<name>A0A4R3XXW3_9PROT</name>
<organism evidence="3 4">
    <name type="scientific">Sulfurirhabdus autotrophica</name>
    <dbReference type="NCBI Taxonomy" id="1706046"/>
    <lineage>
        <taxon>Bacteria</taxon>
        <taxon>Pseudomonadati</taxon>
        <taxon>Pseudomonadota</taxon>
        <taxon>Betaproteobacteria</taxon>
        <taxon>Nitrosomonadales</taxon>
        <taxon>Sulfuricellaceae</taxon>
        <taxon>Sulfurirhabdus</taxon>
    </lineage>
</organism>
<keyword evidence="2" id="KW-0732">Signal</keyword>
<evidence type="ECO:0008006" key="5">
    <source>
        <dbReference type="Google" id="ProtNLM"/>
    </source>
</evidence>
<proteinExistence type="predicted"/>
<feature type="signal peptide" evidence="2">
    <location>
        <begin position="1"/>
        <end position="18"/>
    </location>
</feature>
<accession>A0A4R3XXW3</accession>